<protein>
    <submittedName>
        <fullName evidence="1">Uncharacterized protein</fullName>
    </submittedName>
</protein>
<name>A0A822ZUG6_NELNU</name>
<reference evidence="1 2" key="1">
    <citation type="journal article" date="2020" name="Mol. Biol. Evol.">
        <title>Distinct Expression and Methylation Patterns for Genes with Different Fates following a Single Whole-Genome Duplication in Flowering Plants.</title>
        <authorList>
            <person name="Shi T."/>
            <person name="Rahmani R.S."/>
            <person name="Gugger P.F."/>
            <person name="Wang M."/>
            <person name="Li H."/>
            <person name="Zhang Y."/>
            <person name="Li Z."/>
            <person name="Wang Q."/>
            <person name="Van de Peer Y."/>
            <person name="Marchal K."/>
            <person name="Chen J."/>
        </authorList>
    </citation>
    <scope>NUCLEOTIDE SEQUENCE [LARGE SCALE GENOMIC DNA]</scope>
    <source>
        <tissue evidence="1">Leaf</tissue>
    </source>
</reference>
<proteinExistence type="predicted"/>
<accession>A0A822ZUG6</accession>
<sequence length="50" mass="5853">MFSRYKLKKRRKRKSSSLSIQISTAPLKISEILNNPKCKALDSVNILYRK</sequence>
<dbReference type="AlphaFoldDB" id="A0A822ZUG6"/>
<gene>
    <name evidence="1" type="ORF">HUJ06_018550</name>
</gene>
<evidence type="ECO:0000313" key="1">
    <source>
        <dbReference type="EMBL" id="DAD48613.1"/>
    </source>
</evidence>
<organism evidence="1 2">
    <name type="scientific">Nelumbo nucifera</name>
    <name type="common">Sacred lotus</name>
    <dbReference type="NCBI Taxonomy" id="4432"/>
    <lineage>
        <taxon>Eukaryota</taxon>
        <taxon>Viridiplantae</taxon>
        <taxon>Streptophyta</taxon>
        <taxon>Embryophyta</taxon>
        <taxon>Tracheophyta</taxon>
        <taxon>Spermatophyta</taxon>
        <taxon>Magnoliopsida</taxon>
        <taxon>Proteales</taxon>
        <taxon>Nelumbonaceae</taxon>
        <taxon>Nelumbo</taxon>
    </lineage>
</organism>
<comment type="caution">
    <text evidence="1">The sequence shown here is derived from an EMBL/GenBank/DDBJ whole genome shotgun (WGS) entry which is preliminary data.</text>
</comment>
<dbReference type="Proteomes" id="UP000607653">
    <property type="component" value="Unassembled WGS sequence"/>
</dbReference>
<dbReference type="EMBL" id="DUZY01000008">
    <property type="protein sequence ID" value="DAD48613.1"/>
    <property type="molecule type" value="Genomic_DNA"/>
</dbReference>
<keyword evidence="2" id="KW-1185">Reference proteome</keyword>
<evidence type="ECO:0000313" key="2">
    <source>
        <dbReference type="Proteomes" id="UP000607653"/>
    </source>
</evidence>